<dbReference type="EMBL" id="JARGEI010000032">
    <property type="protein sequence ID" value="KAJ8704171.1"/>
    <property type="molecule type" value="Genomic_DNA"/>
</dbReference>
<gene>
    <name evidence="3" type="ORF">PYW07_013465</name>
</gene>
<evidence type="ECO:0000259" key="2">
    <source>
        <dbReference type="SMART" id="SM00596"/>
    </source>
</evidence>
<dbReference type="InterPro" id="IPR006579">
    <property type="entry name" value="Pre_C2HC_dom"/>
</dbReference>
<name>A0AAD8DKG8_MYTSE</name>
<protein>
    <recommendedName>
        <fullName evidence="2">Pre-C2HC domain-containing protein</fullName>
    </recommendedName>
</protein>
<dbReference type="Proteomes" id="UP001231518">
    <property type="component" value="Chromosome 31"/>
</dbReference>
<accession>A0AAD8DKG8</accession>
<evidence type="ECO:0000313" key="4">
    <source>
        <dbReference type="Proteomes" id="UP001231518"/>
    </source>
</evidence>
<feature type="compositionally biased region" description="Basic and acidic residues" evidence="1">
    <location>
        <begin position="48"/>
        <end position="67"/>
    </location>
</feature>
<keyword evidence="4" id="KW-1185">Reference proteome</keyword>
<reference evidence="3" key="1">
    <citation type="submission" date="2023-03" db="EMBL/GenBank/DDBJ databases">
        <title>Chromosome-level genomes of two armyworms, Mythimna separata and Mythimna loreyi, provide insights into the biosynthesis and reception of sex pheromones.</title>
        <authorList>
            <person name="Zhao H."/>
        </authorList>
    </citation>
    <scope>NUCLEOTIDE SEQUENCE</scope>
    <source>
        <strain evidence="3">BeijingLab</strain>
        <tissue evidence="3">Pupa</tissue>
    </source>
</reference>
<dbReference type="AlphaFoldDB" id="A0AAD8DKG8"/>
<evidence type="ECO:0000256" key="1">
    <source>
        <dbReference type="SAM" id="MobiDB-lite"/>
    </source>
</evidence>
<feature type="domain" description="Pre-C2HC" evidence="2">
    <location>
        <begin position="196"/>
        <end position="264"/>
    </location>
</feature>
<evidence type="ECO:0000313" key="3">
    <source>
        <dbReference type="EMBL" id="KAJ8704171.1"/>
    </source>
</evidence>
<comment type="caution">
    <text evidence="3">The sequence shown here is derived from an EMBL/GenBank/DDBJ whole genome shotgun (WGS) entry which is preliminary data.</text>
</comment>
<proteinExistence type="predicted"/>
<dbReference type="SMART" id="SM00596">
    <property type="entry name" value="PRE_C2HC"/>
    <property type="match status" value="1"/>
</dbReference>
<organism evidence="3 4">
    <name type="scientific">Mythimna separata</name>
    <name type="common">Oriental armyworm</name>
    <name type="synonym">Pseudaletia separata</name>
    <dbReference type="NCBI Taxonomy" id="271217"/>
    <lineage>
        <taxon>Eukaryota</taxon>
        <taxon>Metazoa</taxon>
        <taxon>Ecdysozoa</taxon>
        <taxon>Arthropoda</taxon>
        <taxon>Hexapoda</taxon>
        <taxon>Insecta</taxon>
        <taxon>Pterygota</taxon>
        <taxon>Neoptera</taxon>
        <taxon>Endopterygota</taxon>
        <taxon>Lepidoptera</taxon>
        <taxon>Glossata</taxon>
        <taxon>Ditrysia</taxon>
        <taxon>Noctuoidea</taxon>
        <taxon>Noctuidae</taxon>
        <taxon>Noctuinae</taxon>
        <taxon>Hadenini</taxon>
        <taxon>Mythimna</taxon>
    </lineage>
</organism>
<feature type="region of interest" description="Disordered" evidence="1">
    <location>
        <begin position="26"/>
        <end position="110"/>
    </location>
</feature>
<sequence length="300" mass="33903">MSAYSGNSDLESRDVSYDTLRDLGLLDVEHPSTSPDFQPDARPQRRPRSSDGDAAEEAKHYCLDREVGSPTFADTVRSPPPPRAATSQHDRTPPAGTTPAPPQKKPSRYPPLVVERLPNWVAHFKALKELLGRPPNARPYQGGIRFLPESEGEYRVLQRYLTDQEKECGLSWFAYSPPTERSLKVAIRGLPKDTEPAEIEEELRRLGYQPEYVRNIKARGGRPGCIFHAALKRNQGVFKVYDTTQFLLMRGVKVEAWRGRRGPVQCHQFRHSSHRCHRPLVCVRCGESHAARDCPPPPPK</sequence>